<organism evidence="1">
    <name type="scientific">Borrelia crocidurae DOU</name>
    <dbReference type="NCBI Taxonomy" id="1293575"/>
    <lineage>
        <taxon>Bacteria</taxon>
        <taxon>Pseudomonadati</taxon>
        <taxon>Spirochaetota</taxon>
        <taxon>Spirochaetia</taxon>
        <taxon>Spirochaetales</taxon>
        <taxon>Borreliaceae</taxon>
        <taxon>Borrelia</taxon>
    </lineage>
</organism>
<protein>
    <submittedName>
        <fullName evidence="1">Putative cytosolic protein</fullName>
    </submittedName>
</protein>
<name>W5SR08_9SPIR</name>
<evidence type="ECO:0000313" key="1">
    <source>
        <dbReference type="EMBL" id="AHH07506.1"/>
    </source>
</evidence>
<dbReference type="AlphaFoldDB" id="W5SR08"/>
<geneLocation type="plasmid" evidence="1">
    <name>unnamed</name>
</geneLocation>
<keyword evidence="1" id="KW-0614">Plasmid</keyword>
<accession>W5SR08</accession>
<reference evidence="1" key="1">
    <citation type="submission" date="2013-02" db="EMBL/GenBank/DDBJ databases">
        <title>Comparative genomics of Borrelia species.</title>
        <authorList>
            <person name="Schwan T.G."/>
            <person name="Raffel S.J."/>
            <person name="Porcella S.F."/>
        </authorList>
    </citation>
    <scope>NUCLEOTIDE SEQUENCE</scope>
    <source>
        <strain evidence="1">DOU</strain>
        <plasmid evidence="1">unnamed</plasmid>
    </source>
</reference>
<dbReference type="HOGENOM" id="CLU_109712_0_0_12"/>
<dbReference type="InterPro" id="IPR004180">
    <property type="entry name" value="DUF226_BOR_spp"/>
</dbReference>
<gene>
    <name evidence="1" type="ORF">BCD_1440</name>
</gene>
<dbReference type="Pfam" id="PF02890">
    <property type="entry name" value="DUF226"/>
    <property type="match status" value="1"/>
</dbReference>
<proteinExistence type="predicted"/>
<dbReference type="RefSeq" id="WP_025401423.1">
    <property type="nucleotide sequence ID" value="NZ_CP004318.1"/>
</dbReference>
<sequence>MESILTRLKEKKLEIKEKKHESIFIKTEINENRTLYHTKIMNDLLVFGTHKKNGNKFFVSFRELFNQKKIKAFNLFNLKSDDKFMGVHYGYRKPIQNVVKRYEENGIMKVSTFSKIYYIEFRFKRGSVFCYIKGISRLLIKDKVGTKYYKSLVKKLLDLERQVYKFYLKELPKEGIIIKWIEKKQK</sequence>
<dbReference type="EMBL" id="CP004318">
    <property type="protein sequence ID" value="AHH07506.1"/>
    <property type="molecule type" value="Genomic_DNA"/>
</dbReference>